<organism evidence="2 3">
    <name type="scientific">Paludisphaera borealis</name>
    <dbReference type="NCBI Taxonomy" id="1387353"/>
    <lineage>
        <taxon>Bacteria</taxon>
        <taxon>Pseudomonadati</taxon>
        <taxon>Planctomycetota</taxon>
        <taxon>Planctomycetia</taxon>
        <taxon>Isosphaerales</taxon>
        <taxon>Isosphaeraceae</taxon>
        <taxon>Paludisphaera</taxon>
    </lineage>
</organism>
<dbReference type="AlphaFoldDB" id="A0A1U7CS16"/>
<feature type="chain" id="PRO_5012843734" description="DUF2946 domain-containing protein" evidence="1">
    <location>
        <begin position="34"/>
        <end position="151"/>
    </location>
</feature>
<keyword evidence="3" id="KW-1185">Reference proteome</keyword>
<evidence type="ECO:0000313" key="3">
    <source>
        <dbReference type="Proteomes" id="UP000186309"/>
    </source>
</evidence>
<dbReference type="EMBL" id="CP019082">
    <property type="protein sequence ID" value="APW61698.1"/>
    <property type="molecule type" value="Genomic_DNA"/>
</dbReference>
<evidence type="ECO:0008006" key="4">
    <source>
        <dbReference type="Google" id="ProtNLM"/>
    </source>
</evidence>
<accession>A0A1U7CS16</accession>
<gene>
    <name evidence="2" type="ORF">BSF38_03225</name>
</gene>
<reference evidence="3" key="1">
    <citation type="submission" date="2016-12" db="EMBL/GenBank/DDBJ databases">
        <title>Comparative genomics of four Isosphaeraceae planctomycetes: a common pool of plasmids and glycoside hydrolase genes.</title>
        <authorList>
            <person name="Ivanova A."/>
        </authorList>
    </citation>
    <scope>NUCLEOTIDE SEQUENCE [LARGE SCALE GENOMIC DNA]</scope>
    <source>
        <strain evidence="3">PX4</strain>
    </source>
</reference>
<proteinExistence type="predicted"/>
<evidence type="ECO:0000256" key="1">
    <source>
        <dbReference type="SAM" id="SignalP"/>
    </source>
</evidence>
<name>A0A1U7CS16_9BACT</name>
<feature type="signal peptide" evidence="1">
    <location>
        <begin position="1"/>
        <end position="33"/>
    </location>
</feature>
<keyword evidence="1" id="KW-0732">Signal</keyword>
<dbReference type="STRING" id="1387353.BSF38_03225"/>
<evidence type="ECO:0000313" key="2">
    <source>
        <dbReference type="EMBL" id="APW61698.1"/>
    </source>
</evidence>
<protein>
    <recommendedName>
        <fullName evidence="4">DUF2946 domain-containing protein</fullName>
    </recommendedName>
</protein>
<dbReference type="Proteomes" id="UP000186309">
    <property type="component" value="Chromosome"/>
</dbReference>
<dbReference type="KEGG" id="pbor:BSF38_03225"/>
<sequence length="151" mass="15333">MQTATPMRSAWFGTTALLALAALAVIAPTAAQAGCKGHAVARTHEFGFAGLDALRDVGALADLAQPGPAKPIPVDAPVPCSGAFCSGSPAVPATPLIVPIEDLGVWATLIDQPEAPELSSQPLPFDESRILPSFCGLSVFHPPRPTASASA</sequence>